<sequence>MDEPAMDLLSLPDNFKLQIFKKLDWKSLKNLKLVCRDLYFLIEQNILSLDRPKAKFSNDDEYGNFLKNMDFTKIAMFYLYNVSERGSIWVRRELLSDERYSSICNVSAELPKGTSRFKSFHILILSNRKLILPYNGDLFRMQSLRRLGIFERNKPSLVIKKIIMDILIGNPMLEYENASTDTRKPLYIQITNHMFELGLLNPENRCDHKGFI</sequence>
<dbReference type="Pfam" id="PF12937">
    <property type="entry name" value="F-box-like"/>
    <property type="match status" value="1"/>
</dbReference>
<dbReference type="SUPFAM" id="SSF81383">
    <property type="entry name" value="F-box domain"/>
    <property type="match status" value="1"/>
</dbReference>
<dbReference type="Proteomes" id="UP000046392">
    <property type="component" value="Unplaced"/>
</dbReference>
<name>A0A0N5B463_STREA</name>
<evidence type="ECO:0000313" key="3">
    <source>
        <dbReference type="WBParaSite" id="SPAL_0000086500.1"/>
    </source>
</evidence>
<protein>
    <submittedName>
        <fullName evidence="3">F-box domain-containing protein</fullName>
    </submittedName>
</protein>
<feature type="domain" description="F-box" evidence="1">
    <location>
        <begin position="5"/>
        <end position="51"/>
    </location>
</feature>
<accession>A0A0N5B463</accession>
<dbReference type="InterPro" id="IPR036047">
    <property type="entry name" value="F-box-like_dom_sf"/>
</dbReference>
<dbReference type="AlphaFoldDB" id="A0A0N5B463"/>
<dbReference type="InterPro" id="IPR001810">
    <property type="entry name" value="F-box_dom"/>
</dbReference>
<proteinExistence type="predicted"/>
<evidence type="ECO:0000259" key="1">
    <source>
        <dbReference type="PROSITE" id="PS50181"/>
    </source>
</evidence>
<keyword evidence="2" id="KW-1185">Reference proteome</keyword>
<reference evidence="3" key="1">
    <citation type="submission" date="2017-02" db="UniProtKB">
        <authorList>
            <consortium name="WormBaseParasite"/>
        </authorList>
    </citation>
    <scope>IDENTIFICATION</scope>
</reference>
<organism evidence="2 3">
    <name type="scientific">Strongyloides papillosus</name>
    <name type="common">Intestinal threadworm</name>
    <dbReference type="NCBI Taxonomy" id="174720"/>
    <lineage>
        <taxon>Eukaryota</taxon>
        <taxon>Metazoa</taxon>
        <taxon>Ecdysozoa</taxon>
        <taxon>Nematoda</taxon>
        <taxon>Chromadorea</taxon>
        <taxon>Rhabditida</taxon>
        <taxon>Tylenchina</taxon>
        <taxon>Panagrolaimomorpha</taxon>
        <taxon>Strongyloidoidea</taxon>
        <taxon>Strongyloididae</taxon>
        <taxon>Strongyloides</taxon>
    </lineage>
</organism>
<dbReference type="PROSITE" id="PS50181">
    <property type="entry name" value="FBOX"/>
    <property type="match status" value="1"/>
</dbReference>
<dbReference type="WBParaSite" id="SPAL_0000086500.1">
    <property type="protein sequence ID" value="SPAL_0000086500.1"/>
    <property type="gene ID" value="SPAL_0000086500"/>
</dbReference>
<evidence type="ECO:0000313" key="2">
    <source>
        <dbReference type="Proteomes" id="UP000046392"/>
    </source>
</evidence>